<evidence type="ECO:0000313" key="6">
    <source>
        <dbReference type="EMBL" id="TBU11022.1"/>
    </source>
</evidence>
<dbReference type="Pfam" id="PF02791">
    <property type="entry name" value="DDT"/>
    <property type="match status" value="1"/>
</dbReference>
<gene>
    <name evidence="5" type="ORF">CWI37_1104p0010</name>
    <name evidence="7" type="ORF">CWI38_0556p0040</name>
    <name evidence="6" type="ORF">CWI38_1427p0030</name>
</gene>
<evidence type="ECO:0000259" key="4">
    <source>
        <dbReference type="PROSITE" id="PS50827"/>
    </source>
</evidence>
<dbReference type="AlphaFoldDB" id="A0A4Q9L0S0"/>
<evidence type="ECO:0000313" key="5">
    <source>
        <dbReference type="EMBL" id="TBU00120.1"/>
    </source>
</evidence>
<comment type="caution">
    <text evidence="5">The sequence shown here is derived from an EMBL/GenBank/DDBJ whole genome shotgun (WGS) entry which is preliminary data.</text>
</comment>
<feature type="domain" description="DDT" evidence="4">
    <location>
        <begin position="207"/>
        <end position="268"/>
    </location>
</feature>
<dbReference type="PROSITE" id="PS50827">
    <property type="entry name" value="DDT"/>
    <property type="match status" value="1"/>
</dbReference>
<dbReference type="EMBL" id="PITK01000556">
    <property type="protein sequence ID" value="TBU13026.1"/>
    <property type="molecule type" value="Genomic_DNA"/>
</dbReference>
<organism evidence="5 9">
    <name type="scientific">Hamiltosporidium tvaerminnensis</name>
    <dbReference type="NCBI Taxonomy" id="1176355"/>
    <lineage>
        <taxon>Eukaryota</taxon>
        <taxon>Fungi</taxon>
        <taxon>Fungi incertae sedis</taxon>
        <taxon>Microsporidia</taxon>
        <taxon>Dubosqiidae</taxon>
        <taxon>Hamiltosporidium</taxon>
    </lineage>
</organism>
<dbReference type="GO" id="GO:0005634">
    <property type="term" value="C:nucleus"/>
    <property type="evidence" value="ECO:0007669"/>
    <property type="project" value="UniProtKB-SubCell"/>
</dbReference>
<keyword evidence="2" id="KW-0539">Nucleus</keyword>
<feature type="coiled-coil region" evidence="3">
    <location>
        <begin position="386"/>
        <end position="436"/>
    </location>
</feature>
<dbReference type="InterPro" id="IPR018501">
    <property type="entry name" value="DDT_dom"/>
</dbReference>
<comment type="subcellular location">
    <subcellularLocation>
        <location evidence="1">Nucleus</location>
    </subcellularLocation>
</comment>
<dbReference type="EMBL" id="PITJ01001104">
    <property type="protein sequence ID" value="TBU00120.1"/>
    <property type="molecule type" value="Genomic_DNA"/>
</dbReference>
<evidence type="ECO:0000256" key="1">
    <source>
        <dbReference type="ARBA" id="ARBA00004123"/>
    </source>
</evidence>
<dbReference type="VEuPathDB" id="MicrosporidiaDB:CWI37_1104p0010"/>
<name>A0A4Q9L0S0_9MICR</name>
<accession>A0A4Q9L0S0</accession>
<dbReference type="EMBL" id="PITK01001427">
    <property type="protein sequence ID" value="TBU11022.1"/>
    <property type="molecule type" value="Genomic_DNA"/>
</dbReference>
<dbReference type="OrthoDB" id="2196404at2759"/>
<keyword evidence="3" id="KW-0175">Coiled coil</keyword>
<reference evidence="8 9" key="1">
    <citation type="submission" date="2017-12" db="EMBL/GenBank/DDBJ databases">
        <authorList>
            <person name="Pombert J.-F."/>
            <person name="Haag K.L."/>
            <person name="Ebert D."/>
        </authorList>
    </citation>
    <scope>NUCLEOTIDE SEQUENCE [LARGE SCALE GENOMIC DNA]</scope>
    <source>
        <strain evidence="5">FI-OER-3-3</strain>
        <strain evidence="6">IL-G-3</strain>
    </source>
</reference>
<evidence type="ECO:0000313" key="8">
    <source>
        <dbReference type="Proteomes" id="UP000292282"/>
    </source>
</evidence>
<proteinExistence type="predicted"/>
<dbReference type="VEuPathDB" id="MicrosporidiaDB:CWI38_1427p0030"/>
<dbReference type="Proteomes" id="UP000292282">
    <property type="component" value="Unassembled WGS sequence"/>
</dbReference>
<evidence type="ECO:0000313" key="7">
    <source>
        <dbReference type="EMBL" id="TBU13026.1"/>
    </source>
</evidence>
<evidence type="ECO:0000256" key="2">
    <source>
        <dbReference type="ARBA" id="ARBA00023242"/>
    </source>
</evidence>
<dbReference type="VEuPathDB" id="MicrosporidiaDB:CWI38_0556p0040"/>
<sequence>MIESISIKKYIAQYFLENSVQPITETVNQIVQTLSANFINDETVFVKSKEMTGRILSSYQGTYIVGLHYENKMETDKILYKDLMRRDQITKNEVMNYLQNITNETPFGRILKPNILSDLSQRNKSNTNNLKKTPQTTEYREQIKKHQSRIRFPKQAINKKSPIPAPQVVEQLKIEKPKRILVDLMNNTDSFFKSLNGKELDICGFKGENVGLLLEIFSFFNFFGDQISVPSFTIEELASSFSEAEYESKIIFLIHSKLLKILVNERKKHGRDCIKTYIEGALDICKIETDAAAPNSGGFKRIQWFSGDMTHSNWKTYIKSFIFDVNEVYGLQKIMSFKEFSLEKRRKSQSMEFSVKDRLLFVKFLIECVIFSNTVRDIVSKVLDKLKSLEKEKYELSVNVRKHRNDFKEIKTEEEKIKMTEKIDEISERLKDLDVEILETRYRADLGSYKGAKFYRIEKKIFYFYESTYYLLDYAGLSMFLRRIKPGNRTETILSSGLRHIQEVLLLAKEN</sequence>
<dbReference type="Pfam" id="PF17020">
    <property type="entry name" value="DUF5097"/>
    <property type="match status" value="1"/>
</dbReference>
<dbReference type="InterPro" id="IPR031511">
    <property type="entry name" value="DUF5097"/>
</dbReference>
<evidence type="ECO:0000313" key="9">
    <source>
        <dbReference type="Proteomes" id="UP000292362"/>
    </source>
</evidence>
<keyword evidence="8" id="KW-1185">Reference proteome</keyword>
<protein>
    <submittedName>
        <fullName evidence="5">DUF5097 domain-containing protein</fullName>
    </submittedName>
</protein>
<evidence type="ECO:0000256" key="3">
    <source>
        <dbReference type="SAM" id="Coils"/>
    </source>
</evidence>
<dbReference type="Proteomes" id="UP000292362">
    <property type="component" value="Unassembled WGS sequence"/>
</dbReference>